<name>A0A1G7T9B6_THETY</name>
<evidence type="ECO:0000259" key="2">
    <source>
        <dbReference type="Pfam" id="PF18818"/>
    </source>
</evidence>
<dbReference type="RefSeq" id="WP_074592770.1">
    <property type="nucleotide sequence ID" value="NZ_FNBS01000062.1"/>
</dbReference>
<dbReference type="InterPro" id="IPR017113">
    <property type="entry name" value="Antirestriction_ArdC"/>
</dbReference>
<accession>A0A1G7T9B6</accession>
<feature type="domain" description="N-terminal" evidence="1">
    <location>
        <begin position="4"/>
        <end position="113"/>
    </location>
</feature>
<dbReference type="PIRSF" id="PIRSF037112">
    <property type="entry name" value="Antirestriction_ArdC"/>
    <property type="match status" value="1"/>
</dbReference>
<dbReference type="InterPro" id="IPR013610">
    <property type="entry name" value="ArdC_N"/>
</dbReference>
<feature type="domain" description="Polyvalent protein metallopeptidase" evidence="2">
    <location>
        <begin position="135"/>
        <end position="264"/>
    </location>
</feature>
<dbReference type="GO" id="GO:0003697">
    <property type="term" value="F:single-stranded DNA binding"/>
    <property type="evidence" value="ECO:0007669"/>
    <property type="project" value="InterPro"/>
</dbReference>
<gene>
    <name evidence="3" type="ORF">SAMN04244560_02141</name>
</gene>
<evidence type="ECO:0000259" key="1">
    <source>
        <dbReference type="Pfam" id="PF08401"/>
    </source>
</evidence>
<organism evidence="3 4">
    <name type="scientific">Thermoanaerobacter thermohydrosulfuricus</name>
    <name type="common">Clostridium thermohydrosulfuricum</name>
    <dbReference type="NCBI Taxonomy" id="1516"/>
    <lineage>
        <taxon>Bacteria</taxon>
        <taxon>Bacillati</taxon>
        <taxon>Bacillota</taxon>
        <taxon>Clostridia</taxon>
        <taxon>Thermoanaerobacterales</taxon>
        <taxon>Thermoanaerobacteraceae</taxon>
        <taxon>Thermoanaerobacter</taxon>
    </lineage>
</organism>
<dbReference type="Pfam" id="PF18818">
    <property type="entry name" value="MPTase-PolyVal"/>
    <property type="match status" value="1"/>
</dbReference>
<proteinExistence type="predicted"/>
<dbReference type="EMBL" id="FNBS01000062">
    <property type="protein sequence ID" value="SDG31957.1"/>
    <property type="molecule type" value="Genomic_DNA"/>
</dbReference>
<sequence>MSKVHDIVLEKILRQMEKGEIPWIKGWGSNPPINYVTRKPYTGINILLLSKGGEYLTFRQIQQLGGRIKKGAKAEIVVFFKPYTKIVEEKDPETGEVVEKEKESLVLRYYHVFHISDTEGIPSKLKKIEHNPIEKAEKIIAGYKDAPKIIHDDPNKAYYSAVKDLINIPAKDLFYDIHEYYSTLFHEIIHSTGHPKRLGRFKENERHIFGSETYSLEELVAEIGAAMLCEHTGIAEKTIKNSTAYIQTWLKRLQDNKNWIFIAAGGAQKAVDYVLGIKLEKESEKEKDLLCV</sequence>
<dbReference type="Pfam" id="PF08401">
    <property type="entry name" value="ArdcN"/>
    <property type="match status" value="1"/>
</dbReference>
<dbReference type="Proteomes" id="UP000183404">
    <property type="component" value="Unassembled WGS sequence"/>
</dbReference>
<dbReference type="InterPro" id="IPR041459">
    <property type="entry name" value="MPTase-PolyVal"/>
</dbReference>
<evidence type="ECO:0000313" key="3">
    <source>
        <dbReference type="EMBL" id="SDG31957.1"/>
    </source>
</evidence>
<evidence type="ECO:0000313" key="4">
    <source>
        <dbReference type="Proteomes" id="UP000183404"/>
    </source>
</evidence>
<dbReference type="AlphaFoldDB" id="A0A1G7T9B6"/>
<protein>
    <submittedName>
        <fullName evidence="3">Antirestriction protein ArdC</fullName>
    </submittedName>
</protein>
<reference evidence="3 4" key="1">
    <citation type="submission" date="2016-10" db="EMBL/GenBank/DDBJ databases">
        <authorList>
            <person name="de Groot N.N."/>
        </authorList>
    </citation>
    <scope>NUCLEOTIDE SEQUENCE [LARGE SCALE GENOMIC DNA]</scope>
    <source>
        <strain evidence="3 4">DSM 569</strain>
    </source>
</reference>